<evidence type="ECO:0000313" key="14">
    <source>
        <dbReference type="Proteomes" id="UP001209570"/>
    </source>
</evidence>
<organism evidence="13 14">
    <name type="scientific">Pythium insidiosum</name>
    <name type="common">Pythiosis disease agent</name>
    <dbReference type="NCBI Taxonomy" id="114742"/>
    <lineage>
        <taxon>Eukaryota</taxon>
        <taxon>Sar</taxon>
        <taxon>Stramenopiles</taxon>
        <taxon>Oomycota</taxon>
        <taxon>Peronosporomycetes</taxon>
        <taxon>Pythiales</taxon>
        <taxon>Pythiaceae</taxon>
        <taxon>Pythium</taxon>
    </lineage>
</organism>
<evidence type="ECO:0000256" key="4">
    <source>
        <dbReference type="ARBA" id="ARBA00016856"/>
    </source>
</evidence>
<keyword evidence="14" id="KW-1185">Reference proteome</keyword>
<feature type="region of interest" description="Disordered" evidence="11">
    <location>
        <begin position="227"/>
        <end position="249"/>
    </location>
</feature>
<gene>
    <name evidence="13" type="ORF">P43SY_004227</name>
</gene>
<dbReference type="Proteomes" id="UP001209570">
    <property type="component" value="Unassembled WGS sequence"/>
</dbReference>
<dbReference type="EMBL" id="JAKCXM010000219">
    <property type="protein sequence ID" value="KAJ0398361.1"/>
    <property type="molecule type" value="Genomic_DNA"/>
</dbReference>
<dbReference type="GO" id="GO:0015031">
    <property type="term" value="P:protein transport"/>
    <property type="evidence" value="ECO:0007669"/>
    <property type="project" value="UniProtKB-KW"/>
</dbReference>
<feature type="domain" description="Phosphorylated adapter RNA export protein RNA-binding" evidence="12">
    <location>
        <begin position="75"/>
        <end position="118"/>
    </location>
</feature>
<evidence type="ECO:0000256" key="9">
    <source>
        <dbReference type="ARBA" id="ARBA00023242"/>
    </source>
</evidence>
<evidence type="ECO:0000256" key="7">
    <source>
        <dbReference type="ARBA" id="ARBA00022884"/>
    </source>
</evidence>
<keyword evidence="7" id="KW-0694">RNA-binding</keyword>
<accession>A0AAD5Q556</accession>
<dbReference type="PANTHER" id="PTHR13135">
    <property type="entry name" value="CYTOSOLIC RESINIFERATOXIN BINDING PROTEIN RBP-26"/>
    <property type="match status" value="1"/>
</dbReference>
<dbReference type="AlphaFoldDB" id="A0AAD5Q556"/>
<dbReference type="InterPro" id="IPR019385">
    <property type="entry name" value="PHAX_RNA-binding_domain"/>
</dbReference>
<name>A0AAD5Q556_PYTIN</name>
<evidence type="ECO:0000259" key="12">
    <source>
        <dbReference type="Pfam" id="PF10258"/>
    </source>
</evidence>
<evidence type="ECO:0000313" key="13">
    <source>
        <dbReference type="EMBL" id="KAJ0398361.1"/>
    </source>
</evidence>
<dbReference type="GO" id="GO:0003723">
    <property type="term" value="F:RNA binding"/>
    <property type="evidence" value="ECO:0007669"/>
    <property type="project" value="UniProtKB-KW"/>
</dbReference>
<keyword evidence="6" id="KW-0963">Cytoplasm</keyword>
<comment type="caution">
    <text evidence="13">The sequence shown here is derived from an EMBL/GenBank/DDBJ whole genome shotgun (WGS) entry which is preliminary data.</text>
</comment>
<keyword evidence="5" id="KW-0813">Transport</keyword>
<evidence type="ECO:0000256" key="10">
    <source>
        <dbReference type="ARBA" id="ARBA00030834"/>
    </source>
</evidence>
<keyword evidence="9" id="KW-0539">Nucleus</keyword>
<evidence type="ECO:0000256" key="8">
    <source>
        <dbReference type="ARBA" id="ARBA00022927"/>
    </source>
</evidence>
<dbReference type="GO" id="GO:0006408">
    <property type="term" value="P:snRNA export from nucleus"/>
    <property type="evidence" value="ECO:0007669"/>
    <property type="project" value="InterPro"/>
</dbReference>
<reference evidence="13" key="1">
    <citation type="submission" date="2021-12" db="EMBL/GenBank/DDBJ databases">
        <title>Prjna785345.</title>
        <authorList>
            <person name="Rujirawat T."/>
            <person name="Krajaejun T."/>
        </authorList>
    </citation>
    <scope>NUCLEOTIDE SEQUENCE</scope>
    <source>
        <strain evidence="13">Pi057C3</strain>
    </source>
</reference>
<keyword evidence="8" id="KW-0653">Protein transport</keyword>
<dbReference type="InterPro" id="IPR039047">
    <property type="entry name" value="PHAX"/>
</dbReference>
<dbReference type="GO" id="GO:0005737">
    <property type="term" value="C:cytoplasm"/>
    <property type="evidence" value="ECO:0007669"/>
    <property type="project" value="UniProtKB-SubCell"/>
</dbReference>
<proteinExistence type="inferred from homology"/>
<dbReference type="Pfam" id="PF10258">
    <property type="entry name" value="PHAX_RNA-bd"/>
    <property type="match status" value="1"/>
</dbReference>
<evidence type="ECO:0000256" key="3">
    <source>
        <dbReference type="ARBA" id="ARBA00006094"/>
    </source>
</evidence>
<sequence>MVDTDKAEDEVGAAIVDEVVDADAAVAESKQWTATTATTPAKDSVQQVAGEVVEEDEAAAELPERPSTPREIAFVICDWLNEPKVALIHRVVRIAGPDIAWEVLLLTLKVEKEGGELVNAFKSGKPELFLTRSADSTQAQPRRRTRGGLYLTKLKEFVSKEMYDDIFAIEREKRKQDKKMMKIRRHRQMEKIVDELGFDGIQLGGVGSDEETHEERAAVTVVGDIGSDSRHRETLTPTLDQEECEDMEM</sequence>
<comment type="subcellular location">
    <subcellularLocation>
        <location evidence="2">Cytoplasm</location>
    </subcellularLocation>
    <subcellularLocation>
        <location evidence="1">Nucleus</location>
    </subcellularLocation>
</comment>
<comment type="similarity">
    <text evidence="3">Belongs to the PHAX family.</text>
</comment>
<protein>
    <recommendedName>
        <fullName evidence="4">Phosphorylated adapter RNA export protein</fullName>
    </recommendedName>
    <alternativeName>
        <fullName evidence="10">RNA U small nuclear RNA export adapter protein</fullName>
    </alternativeName>
</protein>
<feature type="compositionally biased region" description="Acidic residues" evidence="11">
    <location>
        <begin position="240"/>
        <end position="249"/>
    </location>
</feature>
<evidence type="ECO:0000256" key="11">
    <source>
        <dbReference type="SAM" id="MobiDB-lite"/>
    </source>
</evidence>
<dbReference type="GO" id="GO:0005634">
    <property type="term" value="C:nucleus"/>
    <property type="evidence" value="ECO:0007669"/>
    <property type="project" value="UniProtKB-SubCell"/>
</dbReference>
<dbReference type="InterPro" id="IPR038092">
    <property type="entry name" value="PHAX_RNA-binding_sf"/>
</dbReference>
<evidence type="ECO:0000256" key="1">
    <source>
        <dbReference type="ARBA" id="ARBA00004123"/>
    </source>
</evidence>
<evidence type="ECO:0000256" key="6">
    <source>
        <dbReference type="ARBA" id="ARBA00022490"/>
    </source>
</evidence>
<evidence type="ECO:0000256" key="2">
    <source>
        <dbReference type="ARBA" id="ARBA00004496"/>
    </source>
</evidence>
<evidence type="ECO:0000256" key="5">
    <source>
        <dbReference type="ARBA" id="ARBA00022448"/>
    </source>
</evidence>
<dbReference type="Gene3D" id="1.10.10.1440">
    <property type="entry name" value="PHAX RNA-binding domain"/>
    <property type="match status" value="1"/>
</dbReference>
<dbReference type="PANTHER" id="PTHR13135:SF0">
    <property type="entry name" value="PHOSPHORYLATED ADAPTER RNA EXPORT PROTEIN"/>
    <property type="match status" value="1"/>
</dbReference>